<dbReference type="RefSeq" id="WP_187009309.1">
    <property type="nucleotide sequence ID" value="NZ_JACRUI010000001.1"/>
</dbReference>
<organism evidence="1 2">
    <name type="scientific">Flavobacterium kayseriense</name>
    <dbReference type="NCBI Taxonomy" id="2764714"/>
    <lineage>
        <taxon>Bacteria</taxon>
        <taxon>Pseudomonadati</taxon>
        <taxon>Bacteroidota</taxon>
        <taxon>Flavobacteriia</taxon>
        <taxon>Flavobacteriales</taxon>
        <taxon>Flavobacteriaceae</taxon>
        <taxon>Flavobacterium</taxon>
    </lineage>
</organism>
<evidence type="ECO:0000313" key="2">
    <source>
        <dbReference type="Proteomes" id="UP000629963"/>
    </source>
</evidence>
<gene>
    <name evidence="1" type="ORF">H8R23_04990</name>
</gene>
<proteinExistence type="predicted"/>
<protein>
    <submittedName>
        <fullName evidence="1">Uncharacterized protein</fullName>
    </submittedName>
</protein>
<accession>A0ABR7J5D7</accession>
<name>A0ABR7J5D7_9FLAO</name>
<reference evidence="1 2" key="1">
    <citation type="submission" date="2020-08" db="EMBL/GenBank/DDBJ databases">
        <title>Description of novel Flavobacterium F-380 isolate.</title>
        <authorList>
            <person name="Saticioglu I.B."/>
            <person name="Duman M."/>
            <person name="Altun S."/>
        </authorList>
    </citation>
    <scope>NUCLEOTIDE SEQUENCE [LARGE SCALE GENOMIC DNA]</scope>
    <source>
        <strain evidence="1 2">F-380</strain>
    </source>
</reference>
<keyword evidence="2" id="KW-1185">Reference proteome</keyword>
<comment type="caution">
    <text evidence="1">The sequence shown here is derived from an EMBL/GenBank/DDBJ whole genome shotgun (WGS) entry which is preliminary data.</text>
</comment>
<dbReference type="EMBL" id="JACRUJ010000001">
    <property type="protein sequence ID" value="MBC5840753.1"/>
    <property type="molecule type" value="Genomic_DNA"/>
</dbReference>
<evidence type="ECO:0000313" key="1">
    <source>
        <dbReference type="EMBL" id="MBC5840753.1"/>
    </source>
</evidence>
<sequence>MSRHFKNIHVGKSTVAVTGLGKSVVPAPLKIQIDPANQEITGEIVQWGSDNLYPQNFYNKKFLKNGAAVGGISILKSTHHGNGFKLYKEEEDPATGEIIIRNQVLSKYPEIKLFVRNNKLNKFWFEKITDQSLFQIAFTEHILSANQEEIVRVKRQKAAHCRFAKMDDSGRIPFVFINTDWSNAKKEFSIPIPFMDGDMTALEIKEYCKAKKIYNFITATYYPLVDENYYPKADWHAVDRSGWMDVANSVPELKQALFENQMHFKYVVYVSDLYFESFYKEEWDDFDADKRQKMREDLATAIDEHMSGNKASGRSLISPIFEEGGKFAKGIEIEPVDNKLKDGSYLPDASAANSEILFAIGVNPAIIGAGTPGSSNLGGSGSNIREAYTVLSASLVPRRNTTLEDWELWRDFNGWDEDLEAGFPNVNLTTLDKNPNGQVEIMNG</sequence>
<dbReference type="Proteomes" id="UP000629963">
    <property type="component" value="Unassembled WGS sequence"/>
</dbReference>